<gene>
    <name evidence="4" type="ORF">FNU76_22035</name>
</gene>
<evidence type="ECO:0000256" key="1">
    <source>
        <dbReference type="ARBA" id="ARBA00038128"/>
    </source>
</evidence>
<dbReference type="AlphaFoldDB" id="A0A516SKY8"/>
<keyword evidence="2" id="KW-0732">Signal</keyword>
<dbReference type="EMBL" id="CP041730">
    <property type="protein sequence ID" value="QDQ28815.1"/>
    <property type="molecule type" value="Genomic_DNA"/>
</dbReference>
<reference evidence="5" key="1">
    <citation type="submission" date="2019-07" db="EMBL/GenBank/DDBJ databases">
        <title>Chitinimonas sp. nov., isolated from Ny-Alesund, arctica soil.</title>
        <authorList>
            <person name="Xu Q."/>
            <person name="Peng F."/>
        </authorList>
    </citation>
    <scope>NUCLEOTIDE SEQUENCE [LARGE SCALE GENOMIC DNA]</scope>
    <source>
        <strain evidence="5">R3-44</strain>
    </source>
</reference>
<dbReference type="PRINTS" id="PR00111">
    <property type="entry name" value="ABHYDROLASE"/>
</dbReference>
<evidence type="ECO:0000313" key="4">
    <source>
        <dbReference type="EMBL" id="QDQ28815.1"/>
    </source>
</evidence>
<dbReference type="Pfam" id="PF00561">
    <property type="entry name" value="Abhydrolase_1"/>
    <property type="match status" value="1"/>
</dbReference>
<keyword evidence="5" id="KW-1185">Reference proteome</keyword>
<dbReference type="GO" id="GO:0016787">
    <property type="term" value="F:hydrolase activity"/>
    <property type="evidence" value="ECO:0007669"/>
    <property type="project" value="UniProtKB-KW"/>
</dbReference>
<feature type="domain" description="AB hydrolase-1" evidence="3">
    <location>
        <begin position="65"/>
        <end position="300"/>
    </location>
</feature>
<dbReference type="PANTHER" id="PTHR43433">
    <property type="entry name" value="HYDROLASE, ALPHA/BETA FOLD FAMILY PROTEIN"/>
    <property type="match status" value="1"/>
</dbReference>
<evidence type="ECO:0000259" key="3">
    <source>
        <dbReference type="Pfam" id="PF00561"/>
    </source>
</evidence>
<dbReference type="InterPro" id="IPR029058">
    <property type="entry name" value="AB_hydrolase_fold"/>
</dbReference>
<keyword evidence="4" id="KW-0378">Hydrolase</keyword>
<dbReference type="Gene3D" id="3.40.50.1820">
    <property type="entry name" value="alpha/beta hydrolase"/>
    <property type="match status" value="1"/>
</dbReference>
<dbReference type="Proteomes" id="UP000317550">
    <property type="component" value="Chromosome"/>
</dbReference>
<dbReference type="RefSeq" id="WP_144280198.1">
    <property type="nucleotide sequence ID" value="NZ_CP041730.1"/>
</dbReference>
<dbReference type="InterPro" id="IPR050471">
    <property type="entry name" value="AB_hydrolase"/>
</dbReference>
<accession>A0A516SKY8</accession>
<dbReference type="OrthoDB" id="9785847at2"/>
<dbReference type="KEGG" id="cari:FNU76_22035"/>
<dbReference type="PRINTS" id="PR00412">
    <property type="entry name" value="EPOXHYDRLASE"/>
</dbReference>
<proteinExistence type="inferred from homology"/>
<dbReference type="InterPro" id="IPR000073">
    <property type="entry name" value="AB_hydrolase_1"/>
</dbReference>
<name>A0A516SKY8_9NEIS</name>
<evidence type="ECO:0000313" key="5">
    <source>
        <dbReference type="Proteomes" id="UP000317550"/>
    </source>
</evidence>
<feature type="chain" id="PRO_5022175003" evidence="2">
    <location>
        <begin position="22"/>
        <end position="317"/>
    </location>
</feature>
<dbReference type="SUPFAM" id="SSF53474">
    <property type="entry name" value="alpha/beta-Hydrolases"/>
    <property type="match status" value="1"/>
</dbReference>
<protein>
    <submittedName>
        <fullName evidence="4">Alpha/beta hydrolase</fullName>
    </submittedName>
</protein>
<sequence>MNVLHRTLVLSILVMAASTQAAPTAAANLTAVSQAVGIEQSSNYVLTPDGVRLYYKDWGPRDGQVVVFSHGWPLNSDSWESQMLFLASQGYRVVAHDRRGHGRSSQPWDGNDMDHYADDLASVIKALKLKDVTLVGFSTGGGEVARYIGRHGTGRVKKAVLVSAVTPLMLKTPSHPAGLPIDVFDGIRKGSLENRSQLYLDIASGPFFGFNRAGAKPSQGMIQSFWAQGMQAGHKNTYDSIAAFSATDFRDDLKKFDIPTLVIHGDDDQIVPIDITGRAAAKLLKDAKLIVYAGAPHGITDTHKERLNQDLLGFLKK</sequence>
<dbReference type="FunFam" id="3.40.50.1820:FF:000205">
    <property type="entry name" value="Non-haem bromoperoxidase BPO-A2"/>
    <property type="match status" value="1"/>
</dbReference>
<dbReference type="PANTHER" id="PTHR43433:SF3">
    <property type="entry name" value="NON-HEME CHLOROPEROXIDASE"/>
    <property type="match status" value="1"/>
</dbReference>
<comment type="similarity">
    <text evidence="1">Belongs to the AB hydrolase superfamily. Bacterial non-heme haloperoxidase / perhydrolase family.</text>
</comment>
<organism evidence="4 5">
    <name type="scientific">Chitinimonas arctica</name>
    <dbReference type="NCBI Taxonomy" id="2594795"/>
    <lineage>
        <taxon>Bacteria</taxon>
        <taxon>Pseudomonadati</taxon>
        <taxon>Pseudomonadota</taxon>
        <taxon>Betaproteobacteria</taxon>
        <taxon>Neisseriales</taxon>
        <taxon>Chitinibacteraceae</taxon>
        <taxon>Chitinimonas</taxon>
    </lineage>
</organism>
<dbReference type="InterPro" id="IPR000639">
    <property type="entry name" value="Epox_hydrolase-like"/>
</dbReference>
<evidence type="ECO:0000256" key="2">
    <source>
        <dbReference type="SAM" id="SignalP"/>
    </source>
</evidence>
<feature type="signal peptide" evidence="2">
    <location>
        <begin position="1"/>
        <end position="21"/>
    </location>
</feature>